<proteinExistence type="inferred from homology"/>
<evidence type="ECO:0000256" key="2">
    <source>
        <dbReference type="ARBA" id="ARBA00023239"/>
    </source>
</evidence>
<dbReference type="Proteomes" id="UP000188318">
    <property type="component" value="Unassembled WGS sequence"/>
</dbReference>
<name>A0A1R3RKV0_ASPC5</name>
<keyword evidence="2" id="KW-0456">Lyase</keyword>
<evidence type="ECO:0000313" key="4">
    <source>
        <dbReference type="EMBL" id="OOF95045.1"/>
    </source>
</evidence>
<comment type="similarity">
    <text evidence="1">Belongs to the scytalone dehydratase family.</text>
</comment>
<dbReference type="InterPro" id="IPR032710">
    <property type="entry name" value="NTF2-like_dom_sf"/>
</dbReference>
<dbReference type="VEuPathDB" id="FungiDB:ASPCADRAFT_5560"/>
<dbReference type="OrthoDB" id="5281072at2759"/>
<dbReference type="OMA" id="SACYEWA"/>
<accession>A0A1R3RKV0</accession>
<sequence>MTTHPNILECQNLLYEWAESMDTKSWSKLQTILAPTISIDYTAIGWPKALTIPSTRFVENISKPTLLGNPEIQTQHFLGGCKWTVISETCIRVVVQLVAAHQRVSEEGDGRGVVGKQMFGRGVDRMELVWVDGGWKIAGLCVEVLWVEGDMQGIFGGAKL</sequence>
<evidence type="ECO:0000256" key="1">
    <source>
        <dbReference type="ARBA" id="ARBA00008584"/>
    </source>
</evidence>
<dbReference type="STRING" id="602072.A0A1R3RKV0"/>
<gene>
    <name evidence="5" type="ORF">ASPCADRAFT_405938</name>
    <name evidence="4" type="ORF">ASPCADRAFT_5560</name>
</gene>
<dbReference type="EMBL" id="KV907500">
    <property type="protein sequence ID" value="OOF95112.1"/>
    <property type="molecule type" value="Genomic_DNA"/>
</dbReference>
<dbReference type="VEuPathDB" id="FungiDB:ASPCADRAFT_405938"/>
<evidence type="ECO:0000259" key="3">
    <source>
        <dbReference type="Pfam" id="PF02982"/>
    </source>
</evidence>
<dbReference type="EMBL" id="KV907500">
    <property type="protein sequence ID" value="OOF95045.1"/>
    <property type="molecule type" value="Genomic_DNA"/>
</dbReference>
<dbReference type="Gene3D" id="3.10.450.50">
    <property type="match status" value="1"/>
</dbReference>
<evidence type="ECO:0000313" key="5">
    <source>
        <dbReference type="EMBL" id="OOF95112.1"/>
    </source>
</evidence>
<protein>
    <recommendedName>
        <fullName evidence="3">Scytalone dehydratase-like domain-containing protein</fullName>
    </recommendedName>
</protein>
<dbReference type="InterPro" id="IPR049884">
    <property type="entry name" value="Scytalone_dh"/>
</dbReference>
<dbReference type="AlphaFoldDB" id="A0A1R3RKV0"/>
<reference evidence="5" key="1">
    <citation type="submission" date="2016-12" db="EMBL/GenBank/DDBJ databases">
        <authorList>
            <consortium name="DOE Joint Genome Institute"/>
            <person name="Riley R."/>
            <person name="Kuo A."/>
            <person name="Sun H."/>
            <person name="Pangilinan J."/>
            <person name="Culley D."/>
            <person name="Salamov A."/>
            <person name="Magnuson J."/>
            <person name="Bruno K."/>
            <person name="Henrissat B."/>
            <person name="Berka R."/>
            <person name="Tsang A."/>
            <person name="Barry K."/>
            <person name="lapidus A."/>
            <person name="Martin J."/>
            <person name="Lindquist E."/>
            <person name="Wang Z."/>
            <person name="Baker S."/>
            <person name="Grigoriev I."/>
            <person name="Nordberg H.P."/>
            <person name="Cantor M.N."/>
            <person name="Hua S.X."/>
        </authorList>
    </citation>
    <scope>NUCLEOTIDE SEQUENCE [LARGE SCALE GENOMIC DNA]</scope>
    <source>
        <strain evidence="5">ITEM 5010</strain>
    </source>
</reference>
<dbReference type="SUPFAM" id="SSF54427">
    <property type="entry name" value="NTF2-like"/>
    <property type="match status" value="1"/>
</dbReference>
<evidence type="ECO:0000313" key="6">
    <source>
        <dbReference type="Proteomes" id="UP000188318"/>
    </source>
</evidence>
<dbReference type="Pfam" id="PF02982">
    <property type="entry name" value="Scytalone_dh"/>
    <property type="match status" value="1"/>
</dbReference>
<dbReference type="GO" id="GO:0016829">
    <property type="term" value="F:lyase activity"/>
    <property type="evidence" value="ECO:0007669"/>
    <property type="project" value="UniProtKB-KW"/>
</dbReference>
<feature type="domain" description="Scytalone dehydratase-like" evidence="3">
    <location>
        <begin position="7"/>
        <end position="159"/>
    </location>
</feature>
<organism evidence="5 6">
    <name type="scientific">Aspergillus carbonarius (strain ITEM 5010)</name>
    <dbReference type="NCBI Taxonomy" id="602072"/>
    <lineage>
        <taxon>Eukaryota</taxon>
        <taxon>Fungi</taxon>
        <taxon>Dikarya</taxon>
        <taxon>Ascomycota</taxon>
        <taxon>Pezizomycotina</taxon>
        <taxon>Eurotiomycetes</taxon>
        <taxon>Eurotiomycetidae</taxon>
        <taxon>Eurotiales</taxon>
        <taxon>Aspergillaceae</taxon>
        <taxon>Aspergillus</taxon>
        <taxon>Aspergillus subgen. Circumdati</taxon>
    </lineage>
</organism>
<reference evidence="6" key="2">
    <citation type="journal article" date="2017" name="Genome Biol.">
        <title>Comparative genomics reveals high biological diversity and specific adaptations in the industrially and medically important fungal genus Aspergillus.</title>
        <authorList>
            <person name="de Vries R.P."/>
            <person name="Riley R."/>
            <person name="Wiebenga A."/>
            <person name="Aguilar-Osorio G."/>
            <person name="Amillis S."/>
            <person name="Uchima C.A."/>
            <person name="Anderluh G."/>
            <person name="Asadollahi M."/>
            <person name="Askin M."/>
            <person name="Barry K."/>
            <person name="Battaglia E."/>
            <person name="Bayram O."/>
            <person name="Benocci T."/>
            <person name="Braus-Stromeyer S.A."/>
            <person name="Caldana C."/>
            <person name="Canovas D."/>
            <person name="Cerqueira G.C."/>
            <person name="Chen F."/>
            <person name="Chen W."/>
            <person name="Choi C."/>
            <person name="Clum A."/>
            <person name="Dos Santos R.A."/>
            <person name="Damasio A.R."/>
            <person name="Diallinas G."/>
            <person name="Emri T."/>
            <person name="Fekete E."/>
            <person name="Flipphi M."/>
            <person name="Freyberg S."/>
            <person name="Gallo A."/>
            <person name="Gournas C."/>
            <person name="Habgood R."/>
            <person name="Hainaut M."/>
            <person name="Harispe M.L."/>
            <person name="Henrissat B."/>
            <person name="Hilden K.S."/>
            <person name="Hope R."/>
            <person name="Hossain A."/>
            <person name="Karabika E."/>
            <person name="Karaffa L."/>
            <person name="Karanyi Z."/>
            <person name="Krasevec N."/>
            <person name="Kuo A."/>
            <person name="Kusch H."/>
            <person name="LaButti K."/>
            <person name="Lagendijk E.L."/>
            <person name="Lapidus A."/>
            <person name="Levasseur A."/>
            <person name="Lindquist E."/>
            <person name="Lipzen A."/>
            <person name="Logrieco A.F."/>
            <person name="MacCabe A."/>
            <person name="Maekelae M.R."/>
            <person name="Malavazi I."/>
            <person name="Melin P."/>
            <person name="Meyer V."/>
            <person name="Mielnichuk N."/>
            <person name="Miskei M."/>
            <person name="Molnar A.P."/>
            <person name="Mule G."/>
            <person name="Ngan C.Y."/>
            <person name="Orejas M."/>
            <person name="Orosz E."/>
            <person name="Ouedraogo J.P."/>
            <person name="Overkamp K.M."/>
            <person name="Park H.-S."/>
            <person name="Perrone G."/>
            <person name="Piumi F."/>
            <person name="Punt P.J."/>
            <person name="Ram A.F."/>
            <person name="Ramon A."/>
            <person name="Rauscher S."/>
            <person name="Record E."/>
            <person name="Riano-Pachon D.M."/>
            <person name="Robert V."/>
            <person name="Roehrig J."/>
            <person name="Ruller R."/>
            <person name="Salamov A."/>
            <person name="Salih N.S."/>
            <person name="Samson R.A."/>
            <person name="Sandor E."/>
            <person name="Sanguinetti M."/>
            <person name="Schuetze T."/>
            <person name="Sepcic K."/>
            <person name="Shelest E."/>
            <person name="Sherlock G."/>
            <person name="Sophianopoulou V."/>
            <person name="Squina F.M."/>
            <person name="Sun H."/>
            <person name="Susca A."/>
            <person name="Todd R.B."/>
            <person name="Tsang A."/>
            <person name="Unkles S.E."/>
            <person name="van de Wiele N."/>
            <person name="van Rossen-Uffink D."/>
            <person name="Oliveira J.V."/>
            <person name="Vesth T.C."/>
            <person name="Visser J."/>
            <person name="Yu J.-H."/>
            <person name="Zhou M."/>
            <person name="Andersen M.R."/>
            <person name="Archer D.B."/>
            <person name="Baker S.E."/>
            <person name="Benoit I."/>
            <person name="Brakhage A.A."/>
            <person name="Braus G.H."/>
            <person name="Fischer R."/>
            <person name="Frisvad J.C."/>
            <person name="Goldman G.H."/>
            <person name="Houbraken J."/>
            <person name="Oakley B."/>
            <person name="Pocsi I."/>
            <person name="Scazzocchio C."/>
            <person name="Seiboth B."/>
            <person name="vanKuyk P.A."/>
            <person name="Wortman J."/>
            <person name="Dyer P.S."/>
            <person name="Grigoriev I.V."/>
        </authorList>
    </citation>
    <scope>NUCLEOTIDE SEQUENCE [LARGE SCALE GENOMIC DNA]</scope>
    <source>
        <strain evidence="6">ITEM 5010</strain>
    </source>
</reference>
<keyword evidence="6" id="KW-1185">Reference proteome</keyword>